<keyword evidence="3" id="KW-1185">Reference proteome</keyword>
<dbReference type="Proteomes" id="UP000789572">
    <property type="component" value="Unassembled WGS sequence"/>
</dbReference>
<comment type="caution">
    <text evidence="2">The sequence shown here is derived from an EMBL/GenBank/DDBJ whole genome shotgun (WGS) entry which is preliminary data.</text>
</comment>
<feature type="non-terminal residue" evidence="2">
    <location>
        <position position="1"/>
    </location>
</feature>
<dbReference type="Pfam" id="PF14638">
    <property type="entry name" value="FNIP_C"/>
    <property type="match status" value="1"/>
</dbReference>
<reference evidence="2" key="1">
    <citation type="submission" date="2021-06" db="EMBL/GenBank/DDBJ databases">
        <authorList>
            <person name="Kallberg Y."/>
            <person name="Tangrot J."/>
            <person name="Rosling A."/>
        </authorList>
    </citation>
    <scope>NUCLEOTIDE SEQUENCE</scope>
    <source>
        <strain evidence="2">IA702</strain>
    </source>
</reference>
<evidence type="ECO:0000259" key="1">
    <source>
        <dbReference type="Pfam" id="PF14638"/>
    </source>
</evidence>
<dbReference type="InterPro" id="IPR028086">
    <property type="entry name" value="FNIP_C_dom"/>
</dbReference>
<accession>A0A9N9EGT5</accession>
<dbReference type="AlphaFoldDB" id="A0A9N9EGT5"/>
<protein>
    <submittedName>
        <fullName evidence="2">2432_t:CDS:1</fullName>
    </submittedName>
</protein>
<dbReference type="EMBL" id="CAJVPJ010006825">
    <property type="protein sequence ID" value="CAG8671291.1"/>
    <property type="molecule type" value="Genomic_DNA"/>
</dbReference>
<feature type="domain" description="Folliculin-interacting protein C-terminal" evidence="1">
    <location>
        <begin position="1"/>
        <end position="101"/>
    </location>
</feature>
<organism evidence="2 3">
    <name type="scientific">Paraglomus occultum</name>
    <dbReference type="NCBI Taxonomy" id="144539"/>
    <lineage>
        <taxon>Eukaryota</taxon>
        <taxon>Fungi</taxon>
        <taxon>Fungi incertae sedis</taxon>
        <taxon>Mucoromycota</taxon>
        <taxon>Glomeromycotina</taxon>
        <taxon>Glomeromycetes</taxon>
        <taxon>Paraglomerales</taxon>
        <taxon>Paraglomeraceae</taxon>
        <taxon>Paraglomus</taxon>
    </lineage>
</organism>
<proteinExistence type="predicted"/>
<gene>
    <name evidence="2" type="ORF">POCULU_LOCUS10984</name>
</gene>
<name>A0A9N9EGT5_9GLOM</name>
<evidence type="ECO:0000313" key="2">
    <source>
        <dbReference type="EMBL" id="CAG8671291.1"/>
    </source>
</evidence>
<dbReference type="OrthoDB" id="10051712at2759"/>
<evidence type="ECO:0000313" key="3">
    <source>
        <dbReference type="Proteomes" id="UP000789572"/>
    </source>
</evidence>
<sequence length="126" mass="13963">SVCILANVDAPHCLMLGYDANGLPISSPSDGYHTRNGTNGVKFVQRTPYSEFIHSTLHEVKNLFSTMRMPAESCLEYIEDRLRVLYLKTLVVNNIVRSTLPTTPPTTPIFQQNSLIKTQIANIAAA</sequence>
<feature type="non-terminal residue" evidence="2">
    <location>
        <position position="126"/>
    </location>
</feature>